<name>A0A481Z8R2_9VIRU</name>
<reference evidence="2" key="1">
    <citation type="journal article" date="2019" name="MBio">
        <title>Virus Genomes from Deep Sea Sediments Expand the Ocean Megavirome and Support Independent Origins of Viral Gigantism.</title>
        <authorList>
            <person name="Backstrom D."/>
            <person name="Yutin N."/>
            <person name="Jorgensen S.L."/>
            <person name="Dharamshi J."/>
            <person name="Homa F."/>
            <person name="Zaremba-Niedwiedzka K."/>
            <person name="Spang A."/>
            <person name="Wolf Y.I."/>
            <person name="Koonin E.V."/>
            <person name="Ettema T.J."/>
        </authorList>
    </citation>
    <scope>NUCLEOTIDE SEQUENCE</scope>
</reference>
<accession>A0A481Z8R2</accession>
<gene>
    <name evidence="2" type="ORF">LCPAC302_01190</name>
</gene>
<organism evidence="2">
    <name type="scientific">Pithovirus LCPAC302</name>
    <dbReference type="NCBI Taxonomy" id="2506593"/>
    <lineage>
        <taxon>Viruses</taxon>
        <taxon>Pithoviruses</taxon>
    </lineage>
</organism>
<evidence type="ECO:0000313" key="2">
    <source>
        <dbReference type="EMBL" id="QBK91499.1"/>
    </source>
</evidence>
<proteinExistence type="predicted"/>
<sequence length="169" mass="20355">MKRGSDNLDRDGNRKKQKKMLEKEYDEIEKLKKDYRSHKSELKTKYKKQKLEAKIKTEKEIKNIFSTIVLSDKDRDEYKKIIKDWAREYVKNNSGRRYINRAFGDTGYLTLGDEDIIKFYHLPIVPPLYIRRIATTLGKSLTWFSVKERRLDWYGDDTYTVNYNINLKI</sequence>
<evidence type="ECO:0000256" key="1">
    <source>
        <dbReference type="SAM" id="MobiDB-lite"/>
    </source>
</evidence>
<protein>
    <submittedName>
        <fullName evidence="2">Uncharacterized protein</fullName>
    </submittedName>
</protein>
<dbReference type="EMBL" id="MK500541">
    <property type="protein sequence ID" value="QBK91499.1"/>
    <property type="molecule type" value="Genomic_DNA"/>
</dbReference>
<feature type="region of interest" description="Disordered" evidence="1">
    <location>
        <begin position="1"/>
        <end position="20"/>
    </location>
</feature>